<dbReference type="EMBL" id="CP020374">
    <property type="protein sequence ID" value="AZQ13307.1"/>
    <property type="molecule type" value="Genomic_DNA"/>
</dbReference>
<evidence type="ECO:0000313" key="2">
    <source>
        <dbReference type="Proteomes" id="UP000278437"/>
    </source>
</evidence>
<dbReference type="GeneID" id="39490288"/>
<sequence>MAKAKQLTEWQKGVLYAAAWMIEMTDQPGDAAELIISAGLEDADCSSLDDYEKERLREVKKSVGLKGLS</sequence>
<keyword evidence="2" id="KW-1185">Reference proteome</keyword>
<dbReference type="RefSeq" id="WP_126169649.1">
    <property type="nucleotide sequence ID" value="NZ_CP020374.1"/>
</dbReference>
<reference evidence="1 2" key="1">
    <citation type="submission" date="2017-03" db="EMBL/GenBank/DDBJ databases">
        <title>Full genome sequence of a non-lethal Shewanella isolate that potentiates virulence of Vibio parahaemolyticus causing acute hepatopancreatic necrosis disease (AHPND) in shrimp.</title>
        <authorList>
            <person name="Prachumwat A."/>
            <person name="Sritunyalucksana K."/>
        </authorList>
    </citation>
    <scope>NUCLEOTIDE SEQUENCE [LARGE SCALE GENOMIC DNA]</scope>
    <source>
        <strain evidence="1 2">TH2012</strain>
        <plasmid evidence="2">psth1</plasmid>
    </source>
</reference>
<protein>
    <submittedName>
        <fullName evidence="1">Uncharacterized protein</fullName>
    </submittedName>
</protein>
<keyword evidence="1" id="KW-0614">Plasmid</keyword>
<gene>
    <name evidence="1" type="ORF">STH12_04281</name>
</gene>
<accession>A0ABM7DXE3</accession>
<proteinExistence type="predicted"/>
<dbReference type="Proteomes" id="UP000278437">
    <property type="component" value="Plasmid pSTH1"/>
</dbReference>
<geneLocation type="plasmid" evidence="2">
    <name>psth1</name>
</geneLocation>
<name>A0ABM7DXE3_9GAMM</name>
<organism evidence="1 2">
    <name type="scientific">Shewanella khirikhana</name>
    <dbReference type="NCBI Taxonomy" id="1965282"/>
    <lineage>
        <taxon>Bacteria</taxon>
        <taxon>Pseudomonadati</taxon>
        <taxon>Pseudomonadota</taxon>
        <taxon>Gammaproteobacteria</taxon>
        <taxon>Alteromonadales</taxon>
        <taxon>Shewanellaceae</taxon>
        <taxon>Shewanella</taxon>
    </lineage>
</organism>
<evidence type="ECO:0000313" key="1">
    <source>
        <dbReference type="EMBL" id="AZQ13307.1"/>
    </source>
</evidence>